<accession>A0ABP6T9K6</accession>
<reference evidence="4" key="1">
    <citation type="journal article" date="2019" name="Int. J. Syst. Evol. Microbiol.">
        <title>The Global Catalogue of Microorganisms (GCM) 10K type strain sequencing project: providing services to taxonomists for standard genome sequencing and annotation.</title>
        <authorList>
            <consortium name="The Broad Institute Genomics Platform"/>
            <consortium name="The Broad Institute Genome Sequencing Center for Infectious Disease"/>
            <person name="Wu L."/>
            <person name="Ma J."/>
        </authorList>
    </citation>
    <scope>NUCLEOTIDE SEQUENCE [LARGE SCALE GENOMIC DNA]</scope>
    <source>
        <strain evidence="4">JCM 9458</strain>
    </source>
</reference>
<dbReference type="InterPro" id="IPR013780">
    <property type="entry name" value="Glyco_hydro_b"/>
</dbReference>
<feature type="domain" description="F5/8 type C" evidence="2">
    <location>
        <begin position="194"/>
        <end position="333"/>
    </location>
</feature>
<organism evidence="3 4">
    <name type="scientific">Cryptosporangium minutisporangium</name>
    <dbReference type="NCBI Taxonomy" id="113569"/>
    <lineage>
        <taxon>Bacteria</taxon>
        <taxon>Bacillati</taxon>
        <taxon>Actinomycetota</taxon>
        <taxon>Actinomycetes</taxon>
        <taxon>Cryptosporangiales</taxon>
        <taxon>Cryptosporangiaceae</taxon>
        <taxon>Cryptosporangium</taxon>
    </lineage>
</organism>
<name>A0ABP6T9K6_9ACTN</name>
<dbReference type="EMBL" id="BAAAYN010000048">
    <property type="protein sequence ID" value="GAA3395409.1"/>
    <property type="molecule type" value="Genomic_DNA"/>
</dbReference>
<sequence>MPPGPPPTELGWSAGPAAAATADVDWSAGTAAAAPVSSIPVSPGGTPIHGGGHRRGRDGARKLPDERPLWQRPKLISLAAVILVVVLAAGDSNVRPPLHLLSGSADGTVTVALNETINEFQPHKQLGAGVDGLEGGEIAKVWTQKNITAMKSAGWGAISYRLRTELGVKAWHWNPVGTWSNPAKKEGYWTSSDVIEKDAGVSYGYHLPRRGNTIDQANNDAFAKITDGDPTSFWKSNPYLDPHFTKRPSTEHQQWIMIGLGYEKPVQDITINWGDPYASKFKVQYWSGSNDAIHPAHPTANWKDFPNAAHDGTGGKQTVTVADSPVSTQFVRILMSEGSGTGPAGSTDIRDRLGYSVRELSIGYTKDGSFVDHLVHRKDQEQSPTWVSSTDPWHKATDMDKDYEHASFERTYGSGLTNNEPMMIPVPVLYGIPDDAAALVSYLKKKKFPFFQVEMGEEPDGQLATPEDYAQLYMQVADAIKKVDPNVQMGGPGYQTVIPDWIHWRDANGDNSWTSRFVKYLKAKGRMEDFDFFSFEWYPFDDVCGKHDKQIAEHPKLFYEQIEKQYKNGLPRDVPMVITEYGYSSFAGQVELEFPGAIVNVETAAMHLEVGGHTSYFYGLEPNWVFQEEEGKPCNTFGNLMMLQFYEDFKIRPLVGYYAAQLVTRHWVKPGNEKHQMLKAKSDLKLADGNPQVTSWAVRRPDGKISILLINKDPKKEVSVKLEGSGGDLSGPYHMYQYSQDHYDWKPGSVEESGGKPTKSFPPTKTHQSSSKVTLPPYSISVVHAES</sequence>
<dbReference type="Gene3D" id="3.20.20.80">
    <property type="entry name" value="Glycosidases"/>
    <property type="match status" value="1"/>
</dbReference>
<proteinExistence type="predicted"/>
<protein>
    <recommendedName>
        <fullName evidence="2">F5/8 type C domain-containing protein</fullName>
    </recommendedName>
</protein>
<keyword evidence="4" id="KW-1185">Reference proteome</keyword>
<comment type="caution">
    <text evidence="3">The sequence shown here is derived from an EMBL/GenBank/DDBJ whole genome shotgun (WGS) entry which is preliminary data.</text>
</comment>
<dbReference type="InterPro" id="IPR017853">
    <property type="entry name" value="GH"/>
</dbReference>
<dbReference type="Pfam" id="PF22633">
    <property type="entry name" value="F5_F8_type_C_2"/>
    <property type="match status" value="1"/>
</dbReference>
<dbReference type="InterPro" id="IPR008979">
    <property type="entry name" value="Galactose-bd-like_sf"/>
</dbReference>
<dbReference type="InterPro" id="IPR000421">
    <property type="entry name" value="FA58C"/>
</dbReference>
<feature type="compositionally biased region" description="Low complexity" evidence="1">
    <location>
        <begin position="32"/>
        <end position="46"/>
    </location>
</feature>
<evidence type="ECO:0000259" key="2">
    <source>
        <dbReference type="PROSITE" id="PS50022"/>
    </source>
</evidence>
<feature type="region of interest" description="Disordered" evidence="1">
    <location>
        <begin position="32"/>
        <end position="66"/>
    </location>
</feature>
<feature type="compositionally biased region" description="Basic and acidic residues" evidence="1">
    <location>
        <begin position="57"/>
        <end position="66"/>
    </location>
</feature>
<dbReference type="SUPFAM" id="SSF49785">
    <property type="entry name" value="Galactose-binding domain-like"/>
    <property type="match status" value="1"/>
</dbReference>
<gene>
    <name evidence="3" type="ORF">GCM10020369_68420</name>
</gene>
<dbReference type="SUPFAM" id="SSF51445">
    <property type="entry name" value="(Trans)glycosidases"/>
    <property type="match status" value="1"/>
</dbReference>
<evidence type="ECO:0000313" key="3">
    <source>
        <dbReference type="EMBL" id="GAA3395409.1"/>
    </source>
</evidence>
<feature type="region of interest" description="Disordered" evidence="1">
    <location>
        <begin position="744"/>
        <end position="778"/>
    </location>
</feature>
<evidence type="ECO:0000256" key="1">
    <source>
        <dbReference type="SAM" id="MobiDB-lite"/>
    </source>
</evidence>
<feature type="compositionally biased region" description="Polar residues" evidence="1">
    <location>
        <begin position="761"/>
        <end position="773"/>
    </location>
</feature>
<dbReference type="Gene3D" id="2.60.40.1180">
    <property type="entry name" value="Golgi alpha-mannosidase II"/>
    <property type="match status" value="1"/>
</dbReference>
<dbReference type="Gene3D" id="2.60.120.260">
    <property type="entry name" value="Galactose-binding domain-like"/>
    <property type="match status" value="1"/>
</dbReference>
<dbReference type="Proteomes" id="UP001501676">
    <property type="component" value="Unassembled WGS sequence"/>
</dbReference>
<dbReference type="PROSITE" id="PS50022">
    <property type="entry name" value="FA58C_3"/>
    <property type="match status" value="1"/>
</dbReference>
<evidence type="ECO:0000313" key="4">
    <source>
        <dbReference type="Proteomes" id="UP001501676"/>
    </source>
</evidence>